<evidence type="ECO:0000313" key="2">
    <source>
        <dbReference type="Proteomes" id="UP000218842"/>
    </source>
</evidence>
<reference evidence="1 2" key="1">
    <citation type="journal article" date="2017" name="Genome Biol. Evol.">
        <title>Population Structure and Local Adaptation of MAC Lung Disease Agent Mycobacterium avium subsp. hominissuis.</title>
        <authorList>
            <person name="Yano H."/>
            <person name="Iwamoto T."/>
            <person name="Nishiuchi Y."/>
            <person name="Nakajima C."/>
            <person name="Starkova D.A."/>
            <person name="Mokrousov I."/>
            <person name="Narvskaya O."/>
            <person name="Yoshida S."/>
            <person name="Arikawa K."/>
            <person name="Nakanishi N."/>
            <person name="Osaki K."/>
            <person name="Nakagawa I."/>
            <person name="Ato M."/>
            <person name="Suzuki Y."/>
            <person name="Maruyama F."/>
        </authorList>
    </citation>
    <scope>NUCLEOTIDE SEQUENCE [LARGE SCALE GENOMIC DNA]</scope>
    <source>
        <strain evidence="1 2">OCU466</strain>
    </source>
</reference>
<sequence length="67" mass="7517">MAQPHKGPRRLVQTRIPEQVYAELVKRAREAGTSTSQFIADSMALSVGRDDLVWELGREREALPLAI</sequence>
<proteinExistence type="predicted"/>
<dbReference type="EMBL" id="LBGZ01000026">
    <property type="protein sequence ID" value="PBJ39348.1"/>
    <property type="molecule type" value="Genomic_DNA"/>
</dbReference>
<dbReference type="AlphaFoldDB" id="A0A2A3LD27"/>
<organism evidence="1 2">
    <name type="scientific">Mycobacterium avium subsp. hominissuis</name>
    <dbReference type="NCBI Taxonomy" id="439334"/>
    <lineage>
        <taxon>Bacteria</taxon>
        <taxon>Bacillati</taxon>
        <taxon>Actinomycetota</taxon>
        <taxon>Actinomycetes</taxon>
        <taxon>Mycobacteriales</taxon>
        <taxon>Mycobacteriaceae</taxon>
        <taxon>Mycobacterium</taxon>
        <taxon>Mycobacterium avium complex (MAC)</taxon>
    </lineage>
</organism>
<dbReference type="Proteomes" id="UP000218842">
    <property type="component" value="Unassembled WGS sequence"/>
</dbReference>
<evidence type="ECO:0000313" key="1">
    <source>
        <dbReference type="EMBL" id="PBJ39348.1"/>
    </source>
</evidence>
<name>A0A2A3LD27_MYCAV</name>
<protein>
    <submittedName>
        <fullName evidence="1">Toxin-antitoxin system</fullName>
    </submittedName>
</protein>
<gene>
    <name evidence="1" type="ORF">XV03_03605</name>
</gene>
<dbReference type="RefSeq" id="WP_074340120.1">
    <property type="nucleotide sequence ID" value="NZ_BDNR01000027.1"/>
</dbReference>
<accession>A0A2A3LD27</accession>
<comment type="caution">
    <text evidence="1">The sequence shown here is derived from an EMBL/GenBank/DDBJ whole genome shotgun (WGS) entry which is preliminary data.</text>
</comment>